<dbReference type="STRING" id="260086.SAMN05216207_100234"/>
<sequence>MPGYGGPVTGHHHFEVVAWRADRRLTLYVPGIEASTTVDDPRAAEDAVRDLIADLTGVDRGEITCDIHLGRPWRSGI</sequence>
<proteinExistence type="predicted"/>
<organism evidence="1 2">
    <name type="scientific">Pseudonocardia ammonioxydans</name>
    <dbReference type="NCBI Taxonomy" id="260086"/>
    <lineage>
        <taxon>Bacteria</taxon>
        <taxon>Bacillati</taxon>
        <taxon>Actinomycetota</taxon>
        <taxon>Actinomycetes</taxon>
        <taxon>Pseudonocardiales</taxon>
        <taxon>Pseudonocardiaceae</taxon>
        <taxon>Pseudonocardia</taxon>
    </lineage>
</organism>
<dbReference type="Proteomes" id="UP000199614">
    <property type="component" value="Unassembled WGS sequence"/>
</dbReference>
<reference evidence="1 2" key="1">
    <citation type="submission" date="2016-10" db="EMBL/GenBank/DDBJ databases">
        <authorList>
            <person name="de Groot N.N."/>
        </authorList>
    </citation>
    <scope>NUCLEOTIDE SEQUENCE [LARGE SCALE GENOMIC DNA]</scope>
    <source>
        <strain evidence="1 2">CGMCC 4.1877</strain>
    </source>
</reference>
<dbReference type="EMBL" id="FOUY01000002">
    <property type="protein sequence ID" value="SFM70272.1"/>
    <property type="molecule type" value="Genomic_DNA"/>
</dbReference>
<accession>A0A1I4T0K9</accession>
<protein>
    <submittedName>
        <fullName evidence="1">Uncharacterized protein</fullName>
    </submittedName>
</protein>
<name>A0A1I4T0K9_PSUAM</name>
<gene>
    <name evidence="1" type="ORF">SAMN05216207_100234</name>
</gene>
<keyword evidence="2" id="KW-1185">Reference proteome</keyword>
<dbReference type="AlphaFoldDB" id="A0A1I4T0K9"/>
<evidence type="ECO:0000313" key="2">
    <source>
        <dbReference type="Proteomes" id="UP000199614"/>
    </source>
</evidence>
<evidence type="ECO:0000313" key="1">
    <source>
        <dbReference type="EMBL" id="SFM70272.1"/>
    </source>
</evidence>